<dbReference type="InterPro" id="IPR020084">
    <property type="entry name" value="NUDIX_hydrolase_CS"/>
</dbReference>
<evidence type="ECO:0000256" key="4">
    <source>
        <dbReference type="RuleBase" id="RU003476"/>
    </source>
</evidence>
<gene>
    <name evidence="6" type="ORF">ACFPTP_14890</name>
</gene>
<dbReference type="Gene3D" id="3.90.79.10">
    <property type="entry name" value="Nucleoside Triphosphate Pyrophosphohydrolase"/>
    <property type="match status" value="1"/>
</dbReference>
<comment type="similarity">
    <text evidence="4">Belongs to the Nudix hydrolase family.</text>
</comment>
<comment type="cofactor">
    <cofactor evidence="1">
        <name>Mg(2+)</name>
        <dbReference type="ChEBI" id="CHEBI:18420"/>
    </cofactor>
</comment>
<sequence>MNRVDVVYSAILKKGKVLMVKNKKYDNWTLPGGGVEKGETLEQAAVREVWEETGLTVKIGSLLTVNEAFRQKENNHVLFFTFSAEVLDGEVAIQDTGGILEAEWKDLSFANEAMPYYEGGFEKLLETSIPYTFQGVQI</sequence>
<dbReference type="PROSITE" id="PS51462">
    <property type="entry name" value="NUDIX"/>
    <property type="match status" value="1"/>
</dbReference>
<dbReference type="EMBL" id="JBHSNP010000028">
    <property type="protein sequence ID" value="MFC5604517.1"/>
    <property type="molecule type" value="Genomic_DNA"/>
</dbReference>
<evidence type="ECO:0000256" key="3">
    <source>
        <dbReference type="ARBA" id="ARBA00022842"/>
    </source>
</evidence>
<reference evidence="7" key="1">
    <citation type="journal article" date="2019" name="Int. J. Syst. Evol. Microbiol.">
        <title>The Global Catalogue of Microorganisms (GCM) 10K type strain sequencing project: providing services to taxonomists for standard genome sequencing and annotation.</title>
        <authorList>
            <consortium name="The Broad Institute Genomics Platform"/>
            <consortium name="The Broad Institute Genome Sequencing Center for Infectious Disease"/>
            <person name="Wu L."/>
            <person name="Ma J."/>
        </authorList>
    </citation>
    <scope>NUCLEOTIDE SEQUENCE [LARGE SCALE GENOMIC DNA]</scope>
    <source>
        <strain evidence="7">KACC 11299</strain>
    </source>
</reference>
<dbReference type="InterPro" id="IPR000086">
    <property type="entry name" value="NUDIX_hydrolase_dom"/>
</dbReference>
<dbReference type="Proteomes" id="UP001596071">
    <property type="component" value="Unassembled WGS sequence"/>
</dbReference>
<dbReference type="RefSeq" id="WP_381446367.1">
    <property type="nucleotide sequence ID" value="NZ_JBHSNP010000028.1"/>
</dbReference>
<dbReference type="InterPro" id="IPR015797">
    <property type="entry name" value="NUDIX_hydrolase-like_dom_sf"/>
</dbReference>
<dbReference type="SUPFAM" id="SSF55811">
    <property type="entry name" value="Nudix"/>
    <property type="match status" value="1"/>
</dbReference>
<dbReference type="InterPro" id="IPR020476">
    <property type="entry name" value="Nudix_hydrolase"/>
</dbReference>
<feature type="domain" description="Nudix hydrolase" evidence="5">
    <location>
        <begin position="2"/>
        <end position="127"/>
    </location>
</feature>
<dbReference type="PANTHER" id="PTHR43046:SF12">
    <property type="entry name" value="GDP-MANNOSE MANNOSYL HYDROLASE"/>
    <property type="match status" value="1"/>
</dbReference>
<evidence type="ECO:0000256" key="1">
    <source>
        <dbReference type="ARBA" id="ARBA00001946"/>
    </source>
</evidence>
<evidence type="ECO:0000313" key="6">
    <source>
        <dbReference type="EMBL" id="MFC5604517.1"/>
    </source>
</evidence>
<keyword evidence="7" id="KW-1185">Reference proteome</keyword>
<dbReference type="Pfam" id="PF00293">
    <property type="entry name" value="NUDIX"/>
    <property type="match status" value="1"/>
</dbReference>
<keyword evidence="2 4" id="KW-0378">Hydrolase</keyword>
<evidence type="ECO:0000313" key="7">
    <source>
        <dbReference type="Proteomes" id="UP001596071"/>
    </source>
</evidence>
<accession>A0ABW0U0N5</accession>
<dbReference type="PANTHER" id="PTHR43046">
    <property type="entry name" value="GDP-MANNOSE MANNOSYL HYDROLASE"/>
    <property type="match status" value="1"/>
</dbReference>
<dbReference type="GO" id="GO:0016787">
    <property type="term" value="F:hydrolase activity"/>
    <property type="evidence" value="ECO:0007669"/>
    <property type="project" value="UniProtKB-KW"/>
</dbReference>
<organism evidence="6 7">
    <name type="scientific">Sporosarcina koreensis</name>
    <dbReference type="NCBI Taxonomy" id="334735"/>
    <lineage>
        <taxon>Bacteria</taxon>
        <taxon>Bacillati</taxon>
        <taxon>Bacillota</taxon>
        <taxon>Bacilli</taxon>
        <taxon>Bacillales</taxon>
        <taxon>Caryophanaceae</taxon>
        <taxon>Sporosarcina</taxon>
    </lineage>
</organism>
<proteinExistence type="inferred from homology"/>
<keyword evidence="3" id="KW-0460">Magnesium</keyword>
<evidence type="ECO:0000259" key="5">
    <source>
        <dbReference type="PROSITE" id="PS51462"/>
    </source>
</evidence>
<dbReference type="EC" id="3.6.-.-" evidence="6"/>
<dbReference type="PROSITE" id="PS00893">
    <property type="entry name" value="NUDIX_BOX"/>
    <property type="match status" value="1"/>
</dbReference>
<dbReference type="CDD" id="cd02883">
    <property type="entry name" value="NUDIX_Hydrolase"/>
    <property type="match status" value="1"/>
</dbReference>
<name>A0ABW0U0N5_9BACL</name>
<protein>
    <submittedName>
        <fullName evidence="6">NUDIX hydrolase</fullName>
        <ecNumber evidence="6">3.6.-.-</ecNumber>
    </submittedName>
</protein>
<comment type="caution">
    <text evidence="6">The sequence shown here is derived from an EMBL/GenBank/DDBJ whole genome shotgun (WGS) entry which is preliminary data.</text>
</comment>
<dbReference type="PRINTS" id="PR00502">
    <property type="entry name" value="NUDIXFAMILY"/>
</dbReference>
<evidence type="ECO:0000256" key="2">
    <source>
        <dbReference type="ARBA" id="ARBA00022801"/>
    </source>
</evidence>